<dbReference type="EMBL" id="JAHCVK010000001">
    <property type="protein sequence ID" value="MBT0651544.1"/>
    <property type="molecule type" value="Genomic_DNA"/>
</dbReference>
<gene>
    <name evidence="1" type="ORF">KI810_00610</name>
</gene>
<comment type="caution">
    <text evidence="1">The sequence shown here is derived from an EMBL/GenBank/DDBJ whole genome shotgun (WGS) entry which is preliminary data.</text>
</comment>
<keyword evidence="2" id="KW-1185">Reference proteome</keyword>
<sequence length="95" mass="11163">MPELENRFELAMYEIYRRAKEECGYDAKRFLIMLKSKGGVATAKELLHNDKSYEGLIHLIMCNCKHLTVEAHVLLPEYSELFTEEEKRIAKSRIQ</sequence>
<name>A0ABS5S850_9BACT</name>
<organism evidence="1 2">
    <name type="scientific">Geomobilimonas luticola</name>
    <dbReference type="NCBI Taxonomy" id="1114878"/>
    <lineage>
        <taxon>Bacteria</taxon>
        <taxon>Pseudomonadati</taxon>
        <taxon>Thermodesulfobacteriota</taxon>
        <taxon>Desulfuromonadia</taxon>
        <taxon>Geobacterales</taxon>
        <taxon>Geobacteraceae</taxon>
        <taxon>Geomobilimonas</taxon>
    </lineage>
</organism>
<evidence type="ECO:0000313" key="1">
    <source>
        <dbReference type="EMBL" id="MBT0651544.1"/>
    </source>
</evidence>
<protein>
    <submittedName>
        <fullName evidence="1">Uncharacterized protein</fullName>
    </submittedName>
</protein>
<evidence type="ECO:0000313" key="2">
    <source>
        <dbReference type="Proteomes" id="UP000756860"/>
    </source>
</evidence>
<reference evidence="1 2" key="1">
    <citation type="submission" date="2021-05" db="EMBL/GenBank/DDBJ databases">
        <title>The draft genome of Geobacter luticola JCM 17780.</title>
        <authorList>
            <person name="Xu Z."/>
            <person name="Masuda Y."/>
            <person name="Itoh H."/>
            <person name="Senoo K."/>
        </authorList>
    </citation>
    <scope>NUCLEOTIDE SEQUENCE [LARGE SCALE GENOMIC DNA]</scope>
    <source>
        <strain evidence="1 2">JCM 17780</strain>
    </source>
</reference>
<dbReference type="Proteomes" id="UP000756860">
    <property type="component" value="Unassembled WGS sequence"/>
</dbReference>
<dbReference type="RefSeq" id="WP_214173553.1">
    <property type="nucleotide sequence ID" value="NZ_JAHCVK010000001.1"/>
</dbReference>
<accession>A0ABS5S850</accession>
<proteinExistence type="predicted"/>